<dbReference type="PROSITE" id="PS51257">
    <property type="entry name" value="PROKAR_LIPOPROTEIN"/>
    <property type="match status" value="1"/>
</dbReference>
<keyword evidence="3" id="KW-1185">Reference proteome</keyword>
<feature type="signal peptide" evidence="1">
    <location>
        <begin position="1"/>
        <end position="23"/>
    </location>
</feature>
<accession>A0A1R4G0P9</accession>
<dbReference type="EMBL" id="FUHU01000035">
    <property type="protein sequence ID" value="SJM61728.1"/>
    <property type="molecule type" value="Genomic_DNA"/>
</dbReference>
<gene>
    <name evidence="2" type="ORF">CZ674_07930</name>
</gene>
<evidence type="ECO:0000313" key="3">
    <source>
        <dbReference type="Proteomes" id="UP000195787"/>
    </source>
</evidence>
<keyword evidence="1" id="KW-0732">Signal</keyword>
<dbReference type="AlphaFoldDB" id="A0A1R4G0P9"/>
<dbReference type="GeneID" id="303173141"/>
<evidence type="ECO:0000256" key="1">
    <source>
        <dbReference type="SAM" id="SignalP"/>
    </source>
</evidence>
<name>A0A1R4G0P9_9MICO</name>
<dbReference type="RefSeq" id="WP_086992009.1">
    <property type="nucleotide sequence ID" value="NZ_FUHU01000035.1"/>
</dbReference>
<evidence type="ECO:0000313" key="2">
    <source>
        <dbReference type="EMBL" id="SJM61728.1"/>
    </source>
</evidence>
<reference evidence="2 3" key="1">
    <citation type="submission" date="2017-02" db="EMBL/GenBank/DDBJ databases">
        <authorList>
            <person name="Peterson S.W."/>
        </authorList>
    </citation>
    <scope>NUCLEOTIDE SEQUENCE [LARGE SCALE GENOMIC DNA]</scope>
    <source>
        <strain evidence="2 3">LMG 22410</strain>
    </source>
</reference>
<evidence type="ECO:0008006" key="4">
    <source>
        <dbReference type="Google" id="ProtNLM"/>
    </source>
</evidence>
<protein>
    <recommendedName>
        <fullName evidence="4">Lipoprotein</fullName>
    </recommendedName>
</protein>
<feature type="chain" id="PRO_5012345292" description="Lipoprotein" evidence="1">
    <location>
        <begin position="24"/>
        <end position="121"/>
    </location>
</feature>
<sequence>MNRTLAPLALVTAAVALAGCASAVPETVELRASSTGGVADLELSIGGVVTTEELGGDWTITLTAEEVADAKLTVTAREDGLDQIISCEMIADGEQTGYVENHSGGSVECSIDYSRQIDVRP</sequence>
<proteinExistence type="predicted"/>
<organism evidence="2 3">
    <name type="scientific">Agrococcus casei LMG 22410</name>
    <dbReference type="NCBI Taxonomy" id="1255656"/>
    <lineage>
        <taxon>Bacteria</taxon>
        <taxon>Bacillati</taxon>
        <taxon>Actinomycetota</taxon>
        <taxon>Actinomycetes</taxon>
        <taxon>Micrococcales</taxon>
        <taxon>Microbacteriaceae</taxon>
        <taxon>Agrococcus</taxon>
    </lineage>
</organism>
<dbReference type="Proteomes" id="UP000195787">
    <property type="component" value="Unassembled WGS sequence"/>
</dbReference>